<comment type="caution">
    <text evidence="1">The sequence shown here is derived from an EMBL/GenBank/DDBJ whole genome shotgun (WGS) entry which is preliminary data.</text>
</comment>
<proteinExistence type="predicted"/>
<organism evidence="1 2">
    <name type="scientific">Coprinellus micaceus</name>
    <name type="common">Glistening ink-cap mushroom</name>
    <name type="synonym">Coprinus micaceus</name>
    <dbReference type="NCBI Taxonomy" id="71717"/>
    <lineage>
        <taxon>Eukaryota</taxon>
        <taxon>Fungi</taxon>
        <taxon>Dikarya</taxon>
        <taxon>Basidiomycota</taxon>
        <taxon>Agaricomycotina</taxon>
        <taxon>Agaricomycetes</taxon>
        <taxon>Agaricomycetidae</taxon>
        <taxon>Agaricales</taxon>
        <taxon>Agaricineae</taxon>
        <taxon>Psathyrellaceae</taxon>
        <taxon>Coprinellus</taxon>
    </lineage>
</organism>
<gene>
    <name evidence="1" type="ORF">FA13DRAFT_1790435</name>
</gene>
<dbReference type="AlphaFoldDB" id="A0A4Y7TFH8"/>
<dbReference type="Proteomes" id="UP000298030">
    <property type="component" value="Unassembled WGS sequence"/>
</dbReference>
<protein>
    <submittedName>
        <fullName evidence="1">Uncharacterized protein</fullName>
    </submittedName>
</protein>
<reference evidence="1 2" key="1">
    <citation type="journal article" date="2019" name="Nat. Ecol. Evol.">
        <title>Megaphylogeny resolves global patterns of mushroom evolution.</title>
        <authorList>
            <person name="Varga T."/>
            <person name="Krizsan K."/>
            <person name="Foldi C."/>
            <person name="Dima B."/>
            <person name="Sanchez-Garcia M."/>
            <person name="Sanchez-Ramirez S."/>
            <person name="Szollosi G.J."/>
            <person name="Szarkandi J.G."/>
            <person name="Papp V."/>
            <person name="Albert L."/>
            <person name="Andreopoulos W."/>
            <person name="Angelini C."/>
            <person name="Antonin V."/>
            <person name="Barry K.W."/>
            <person name="Bougher N.L."/>
            <person name="Buchanan P."/>
            <person name="Buyck B."/>
            <person name="Bense V."/>
            <person name="Catcheside P."/>
            <person name="Chovatia M."/>
            <person name="Cooper J."/>
            <person name="Damon W."/>
            <person name="Desjardin D."/>
            <person name="Finy P."/>
            <person name="Geml J."/>
            <person name="Haridas S."/>
            <person name="Hughes K."/>
            <person name="Justo A."/>
            <person name="Karasinski D."/>
            <person name="Kautmanova I."/>
            <person name="Kiss B."/>
            <person name="Kocsube S."/>
            <person name="Kotiranta H."/>
            <person name="LaButti K.M."/>
            <person name="Lechner B.E."/>
            <person name="Liimatainen K."/>
            <person name="Lipzen A."/>
            <person name="Lukacs Z."/>
            <person name="Mihaltcheva S."/>
            <person name="Morgado L.N."/>
            <person name="Niskanen T."/>
            <person name="Noordeloos M.E."/>
            <person name="Ohm R.A."/>
            <person name="Ortiz-Santana B."/>
            <person name="Ovrebo C."/>
            <person name="Racz N."/>
            <person name="Riley R."/>
            <person name="Savchenko A."/>
            <person name="Shiryaev A."/>
            <person name="Soop K."/>
            <person name="Spirin V."/>
            <person name="Szebenyi C."/>
            <person name="Tomsovsky M."/>
            <person name="Tulloss R.E."/>
            <person name="Uehling J."/>
            <person name="Grigoriev I.V."/>
            <person name="Vagvolgyi C."/>
            <person name="Papp T."/>
            <person name="Martin F.M."/>
            <person name="Miettinen O."/>
            <person name="Hibbett D.S."/>
            <person name="Nagy L.G."/>
        </authorList>
    </citation>
    <scope>NUCLEOTIDE SEQUENCE [LARGE SCALE GENOMIC DNA]</scope>
    <source>
        <strain evidence="1 2">FP101781</strain>
    </source>
</reference>
<sequence length="132" mass="15004">MPFTFVLGKSALLFIPPSPDKPSPYSTSDDPFPYPLPSVVQVIVKAAQEYPEEETRAFGVVKEEVTKAIITFLAATRGEKVVPEQLVIEGQGFLLHGSRKEWALAPRLELFWGEVPIQCSRWKWRFIFQLLQ</sequence>
<evidence type="ECO:0000313" key="2">
    <source>
        <dbReference type="Proteomes" id="UP000298030"/>
    </source>
</evidence>
<evidence type="ECO:0000313" key="1">
    <source>
        <dbReference type="EMBL" id="TEB32724.1"/>
    </source>
</evidence>
<dbReference type="EMBL" id="QPFP01000014">
    <property type="protein sequence ID" value="TEB32724.1"/>
    <property type="molecule type" value="Genomic_DNA"/>
</dbReference>
<keyword evidence="2" id="KW-1185">Reference proteome</keyword>
<dbReference type="OrthoDB" id="2748218at2759"/>
<accession>A0A4Y7TFH8</accession>
<name>A0A4Y7TFH8_COPMI</name>